<protein>
    <submittedName>
        <fullName evidence="2">Uncharacterized protein</fullName>
    </submittedName>
</protein>
<keyword evidence="1" id="KW-1133">Transmembrane helix</keyword>
<sequence length="228" mass="26315">MRKAINSITGFIIGLAPLAGTTIIGIAIYASLPNTIGLIIVGFLVVSSLWLGLKMFKRVQIVGPIEFMTSVHASPDLDNLEPTNDSETKRRNPEEIVERIKNNDHLFKGGTFRIYGDWFGKPYDNYHELKYAEFDKQLNRLTLVFKENERLEIYNPRHIFEASTFLKVVNADRITLTWFYLGKTHVKENQYYLDYKRNNNKIVTQTDVDWYKPTFDVSLGEPALIIYG</sequence>
<evidence type="ECO:0000313" key="3">
    <source>
        <dbReference type="Proteomes" id="UP000817854"/>
    </source>
</evidence>
<dbReference type="RefSeq" id="WP_140960341.1">
    <property type="nucleotide sequence ID" value="NZ_VEVQ02000002.1"/>
</dbReference>
<dbReference type="EMBL" id="VEVQ02000002">
    <property type="protein sequence ID" value="NHN24853.1"/>
    <property type="molecule type" value="Genomic_DNA"/>
</dbReference>
<accession>A0ABX0IQV0</accession>
<dbReference type="Proteomes" id="UP000817854">
    <property type="component" value="Unassembled WGS sequence"/>
</dbReference>
<gene>
    <name evidence="2" type="ORF">FIA58_004105</name>
</gene>
<keyword evidence="1" id="KW-0472">Membrane</keyword>
<reference evidence="3" key="1">
    <citation type="submission" date="2019-05" db="EMBL/GenBank/DDBJ databases">
        <title>Flavobacterium profundi sp. nov., isolated from a deep-sea seamount.</title>
        <authorList>
            <person name="Zhang D.-C."/>
        </authorList>
    </citation>
    <scope>NUCLEOTIDE SEQUENCE [LARGE SCALE GENOMIC DNA]</scope>
    <source>
        <strain evidence="3">EC11</strain>
    </source>
</reference>
<keyword evidence="1" id="KW-0812">Transmembrane</keyword>
<reference evidence="2 3" key="3">
    <citation type="submission" date="2020-02" db="EMBL/GenBank/DDBJ databases">
        <title>Flavobacterium profundi sp. nov., isolated from a deep-sea seamount.</title>
        <authorList>
            <person name="Zhang D.-C."/>
        </authorList>
    </citation>
    <scope>NUCLEOTIDE SEQUENCE [LARGE SCALE GENOMIC DNA]</scope>
    <source>
        <strain evidence="2 3">EC11</strain>
    </source>
</reference>
<proteinExistence type="predicted"/>
<feature type="transmembrane region" description="Helical" evidence="1">
    <location>
        <begin position="7"/>
        <end position="30"/>
    </location>
</feature>
<keyword evidence="3" id="KW-1185">Reference proteome</keyword>
<reference evidence="2 3" key="2">
    <citation type="submission" date="2019-05" db="EMBL/GenBank/DDBJ databases">
        <authorList>
            <person name="Lianzixin W."/>
        </authorList>
    </citation>
    <scope>NUCLEOTIDE SEQUENCE [LARGE SCALE GENOMIC DNA]</scope>
    <source>
        <strain evidence="2 3">EC11</strain>
    </source>
</reference>
<organism evidence="2 3">
    <name type="scientific">Flavobacterium jejuense</name>
    <dbReference type="NCBI Taxonomy" id="1544455"/>
    <lineage>
        <taxon>Bacteria</taxon>
        <taxon>Pseudomonadati</taxon>
        <taxon>Bacteroidota</taxon>
        <taxon>Flavobacteriia</taxon>
        <taxon>Flavobacteriales</taxon>
        <taxon>Flavobacteriaceae</taxon>
        <taxon>Flavobacterium</taxon>
    </lineage>
</organism>
<name>A0ABX0IQV0_9FLAO</name>
<comment type="caution">
    <text evidence="2">The sequence shown here is derived from an EMBL/GenBank/DDBJ whole genome shotgun (WGS) entry which is preliminary data.</text>
</comment>
<evidence type="ECO:0000313" key="2">
    <source>
        <dbReference type="EMBL" id="NHN24853.1"/>
    </source>
</evidence>
<feature type="transmembrane region" description="Helical" evidence="1">
    <location>
        <begin position="36"/>
        <end position="53"/>
    </location>
</feature>
<evidence type="ECO:0000256" key="1">
    <source>
        <dbReference type="SAM" id="Phobius"/>
    </source>
</evidence>